<keyword evidence="2" id="KW-1185">Reference proteome</keyword>
<dbReference type="GeneID" id="70183385"/>
<evidence type="ECO:0000313" key="1">
    <source>
        <dbReference type="EMBL" id="KAH7030743.1"/>
    </source>
</evidence>
<dbReference type="AlphaFoldDB" id="A0A9P8Y6R9"/>
<proteinExistence type="predicted"/>
<dbReference type="EMBL" id="JAGTJQ010000005">
    <property type="protein sequence ID" value="KAH7030743.1"/>
    <property type="molecule type" value="Genomic_DNA"/>
</dbReference>
<reference evidence="1" key="1">
    <citation type="journal article" date="2021" name="Nat. Commun.">
        <title>Genetic determinants of endophytism in the Arabidopsis root mycobiome.</title>
        <authorList>
            <person name="Mesny F."/>
            <person name="Miyauchi S."/>
            <person name="Thiergart T."/>
            <person name="Pickel B."/>
            <person name="Atanasova L."/>
            <person name="Karlsson M."/>
            <person name="Huettel B."/>
            <person name="Barry K.W."/>
            <person name="Haridas S."/>
            <person name="Chen C."/>
            <person name="Bauer D."/>
            <person name="Andreopoulos W."/>
            <person name="Pangilinan J."/>
            <person name="LaButti K."/>
            <person name="Riley R."/>
            <person name="Lipzen A."/>
            <person name="Clum A."/>
            <person name="Drula E."/>
            <person name="Henrissat B."/>
            <person name="Kohler A."/>
            <person name="Grigoriev I.V."/>
            <person name="Martin F.M."/>
            <person name="Hacquard S."/>
        </authorList>
    </citation>
    <scope>NUCLEOTIDE SEQUENCE</scope>
    <source>
        <strain evidence="1">MPI-CAGE-CH-0230</strain>
    </source>
</reference>
<dbReference type="RefSeq" id="XP_046012423.1">
    <property type="nucleotide sequence ID" value="XM_046153839.1"/>
</dbReference>
<sequence>MSSQGTNSDTRRGRAADAEAWGMNRPCPSIVPCYPIQRPLAPTGRSISSSFAACTCPLASV</sequence>
<name>A0A9P8Y6R9_9PEZI</name>
<accession>A0A9P8Y6R9</accession>
<dbReference type="Proteomes" id="UP000756346">
    <property type="component" value="Unassembled WGS sequence"/>
</dbReference>
<comment type="caution">
    <text evidence="1">The sequence shown here is derived from an EMBL/GenBank/DDBJ whole genome shotgun (WGS) entry which is preliminary data.</text>
</comment>
<protein>
    <submittedName>
        <fullName evidence="1">Uncharacterized protein</fullName>
    </submittedName>
</protein>
<organism evidence="1 2">
    <name type="scientific">Microdochium trichocladiopsis</name>
    <dbReference type="NCBI Taxonomy" id="1682393"/>
    <lineage>
        <taxon>Eukaryota</taxon>
        <taxon>Fungi</taxon>
        <taxon>Dikarya</taxon>
        <taxon>Ascomycota</taxon>
        <taxon>Pezizomycotina</taxon>
        <taxon>Sordariomycetes</taxon>
        <taxon>Xylariomycetidae</taxon>
        <taxon>Xylariales</taxon>
        <taxon>Microdochiaceae</taxon>
        <taxon>Microdochium</taxon>
    </lineage>
</organism>
<gene>
    <name evidence="1" type="ORF">B0I36DRAFT_322360</name>
</gene>
<evidence type="ECO:0000313" key="2">
    <source>
        <dbReference type="Proteomes" id="UP000756346"/>
    </source>
</evidence>